<feature type="region of interest" description="Disordered" evidence="1">
    <location>
        <begin position="58"/>
        <end position="82"/>
    </location>
</feature>
<evidence type="ECO:0000313" key="3">
    <source>
        <dbReference type="Proteomes" id="UP001631993"/>
    </source>
</evidence>
<evidence type="ECO:0000313" key="2">
    <source>
        <dbReference type="EMBL" id="MFM9644886.1"/>
    </source>
</evidence>
<feature type="compositionally biased region" description="Gly residues" evidence="1">
    <location>
        <begin position="212"/>
        <end position="222"/>
    </location>
</feature>
<dbReference type="Proteomes" id="UP001631993">
    <property type="component" value="Unassembled WGS sequence"/>
</dbReference>
<accession>A0ABW9I8P7</accession>
<dbReference type="EMBL" id="JBJVNE010000001">
    <property type="protein sequence ID" value="MFM9644886.1"/>
    <property type="molecule type" value="Genomic_DNA"/>
</dbReference>
<feature type="region of interest" description="Disordered" evidence="1">
    <location>
        <begin position="205"/>
        <end position="288"/>
    </location>
</feature>
<sequence>MGERTSGGGDAHRRHAHPARSAPDTDGHPQVEALLTRALRHTDVAPERERQAVAAFRAAREAGAHRARTRRRDDWRPRAQRHTVRSLRATLSVVLASLTLGGVAVAAIGSAGSSQGSADDGARRTPSASAPDGRRAGPAPTVTSGTSAGQDRPPSAQDTEAQCRAYDQVEGRGKALDATAWQRLLAAAGGEENVTAYCAAHTASATPAPENSGGGEGGGGQDKSGEAADPAAGATGDAGNGNAGNGNAGNTEGGGDTGAAGDTATAGNTGNNGRPEPAKTSDAKGGEQ</sequence>
<protein>
    <submittedName>
        <fullName evidence="2">Uncharacterized protein</fullName>
    </submittedName>
</protein>
<name>A0ABW9I8P7_STRGJ</name>
<evidence type="ECO:0000256" key="1">
    <source>
        <dbReference type="SAM" id="MobiDB-lite"/>
    </source>
</evidence>
<feature type="compositionally biased region" description="Low complexity" evidence="1">
    <location>
        <begin position="259"/>
        <end position="273"/>
    </location>
</feature>
<gene>
    <name evidence="2" type="ORF">ACKI1S_01860</name>
</gene>
<reference evidence="2 3" key="1">
    <citation type="submission" date="2024-12" db="EMBL/GenBank/DDBJ databases">
        <title>Forecasting of Potato common scab and diversities of Pathogenic streptomyces spp. in china.</title>
        <authorList>
            <person name="Handique U."/>
            <person name="Wu J."/>
        </authorList>
    </citation>
    <scope>NUCLEOTIDE SEQUENCE [LARGE SCALE GENOMIC DNA]</scope>
    <source>
        <strain evidence="2 3">ZRIMU1585</strain>
    </source>
</reference>
<feature type="compositionally biased region" description="Basic and acidic residues" evidence="1">
    <location>
        <begin position="276"/>
        <end position="288"/>
    </location>
</feature>
<comment type="caution">
    <text evidence="2">The sequence shown here is derived from an EMBL/GenBank/DDBJ whole genome shotgun (WGS) entry which is preliminary data.</text>
</comment>
<organism evidence="2 3">
    <name type="scientific">Streptomyces galilaeus</name>
    <dbReference type="NCBI Taxonomy" id="33899"/>
    <lineage>
        <taxon>Bacteria</taxon>
        <taxon>Bacillati</taxon>
        <taxon>Actinomycetota</taxon>
        <taxon>Actinomycetes</taxon>
        <taxon>Kitasatosporales</taxon>
        <taxon>Streptomycetaceae</taxon>
        <taxon>Streptomyces</taxon>
    </lineage>
</organism>
<dbReference type="RefSeq" id="WP_369279096.1">
    <property type="nucleotide sequence ID" value="NZ_JBJVMW010000021.1"/>
</dbReference>
<keyword evidence="3" id="KW-1185">Reference proteome</keyword>
<proteinExistence type="predicted"/>
<feature type="compositionally biased region" description="Gly residues" evidence="1">
    <location>
        <begin position="236"/>
        <end position="258"/>
    </location>
</feature>
<feature type="region of interest" description="Disordered" evidence="1">
    <location>
        <begin position="111"/>
        <end position="162"/>
    </location>
</feature>
<feature type="region of interest" description="Disordered" evidence="1">
    <location>
        <begin position="1"/>
        <end position="30"/>
    </location>
</feature>